<evidence type="ECO:0000313" key="1">
    <source>
        <dbReference type="EMBL" id="KIY61701.1"/>
    </source>
</evidence>
<protein>
    <submittedName>
        <fullName evidence="1">Uncharacterized protein</fullName>
    </submittedName>
</protein>
<accession>A0A0D7AWQ4</accession>
<dbReference type="AlphaFoldDB" id="A0A0D7AWQ4"/>
<dbReference type="EMBL" id="KN880887">
    <property type="protein sequence ID" value="KIY61701.1"/>
    <property type="molecule type" value="Genomic_DNA"/>
</dbReference>
<evidence type="ECO:0000313" key="2">
    <source>
        <dbReference type="Proteomes" id="UP000054007"/>
    </source>
</evidence>
<organism evidence="1 2">
    <name type="scientific">Cylindrobasidium torrendii FP15055 ss-10</name>
    <dbReference type="NCBI Taxonomy" id="1314674"/>
    <lineage>
        <taxon>Eukaryota</taxon>
        <taxon>Fungi</taxon>
        <taxon>Dikarya</taxon>
        <taxon>Basidiomycota</taxon>
        <taxon>Agaricomycotina</taxon>
        <taxon>Agaricomycetes</taxon>
        <taxon>Agaricomycetidae</taxon>
        <taxon>Agaricales</taxon>
        <taxon>Marasmiineae</taxon>
        <taxon>Physalacriaceae</taxon>
        <taxon>Cylindrobasidium</taxon>
    </lineage>
</organism>
<dbReference type="Gene3D" id="1.10.10.2360">
    <property type="match status" value="1"/>
</dbReference>
<gene>
    <name evidence="1" type="ORF">CYLTODRAFT_459642</name>
</gene>
<name>A0A0D7AWQ4_9AGAR</name>
<reference evidence="1 2" key="1">
    <citation type="journal article" date="2015" name="Fungal Genet. Biol.">
        <title>Evolution of novel wood decay mechanisms in Agaricales revealed by the genome sequences of Fistulina hepatica and Cylindrobasidium torrendii.</title>
        <authorList>
            <person name="Floudas D."/>
            <person name="Held B.W."/>
            <person name="Riley R."/>
            <person name="Nagy L.G."/>
            <person name="Koehler G."/>
            <person name="Ransdell A.S."/>
            <person name="Younus H."/>
            <person name="Chow J."/>
            <person name="Chiniquy J."/>
            <person name="Lipzen A."/>
            <person name="Tritt A."/>
            <person name="Sun H."/>
            <person name="Haridas S."/>
            <person name="LaButti K."/>
            <person name="Ohm R.A."/>
            <person name="Kues U."/>
            <person name="Blanchette R.A."/>
            <person name="Grigoriev I.V."/>
            <person name="Minto R.E."/>
            <person name="Hibbett D.S."/>
        </authorList>
    </citation>
    <scope>NUCLEOTIDE SEQUENCE [LARGE SCALE GENOMIC DNA]</scope>
    <source>
        <strain evidence="1 2">FP15055 ss-10</strain>
    </source>
</reference>
<keyword evidence="2" id="KW-1185">Reference proteome</keyword>
<sequence>MGGELFACIPQAVRQQNEESFEEVRMAEYVKAYQRNGGRPPPCPELPTDPGAREAIGLPPILVPFKAPSEPLPEIHFWETTKNDGEYLQSIVAASKYADYSPEELRCIAYANGNKDLPVKISIDWQPSVFQALRPPAAPVPPSALSEKDKYSFEERRVAFMYAGRELEDSEIRNLHATNPMKAYQLSTPATSEAAK</sequence>
<proteinExistence type="predicted"/>
<dbReference type="Proteomes" id="UP000054007">
    <property type="component" value="Unassembled WGS sequence"/>
</dbReference>
<dbReference type="OrthoDB" id="3234974at2759"/>